<gene>
    <name evidence="1" type="ORF">EZS28_031559</name>
</gene>
<accession>A0A5J4URU4</accession>
<protein>
    <submittedName>
        <fullName evidence="1">Uncharacterized protein</fullName>
    </submittedName>
</protein>
<dbReference type="InterPro" id="IPR043502">
    <property type="entry name" value="DNA/RNA_pol_sf"/>
</dbReference>
<dbReference type="SUPFAM" id="SSF56672">
    <property type="entry name" value="DNA/RNA polymerases"/>
    <property type="match status" value="1"/>
</dbReference>
<evidence type="ECO:0000313" key="1">
    <source>
        <dbReference type="EMBL" id="KAA6372914.1"/>
    </source>
</evidence>
<dbReference type="AlphaFoldDB" id="A0A5J4URU4"/>
<dbReference type="Proteomes" id="UP000324800">
    <property type="component" value="Unassembled WGS sequence"/>
</dbReference>
<proteinExistence type="predicted"/>
<organism evidence="1 2">
    <name type="scientific">Streblomastix strix</name>
    <dbReference type="NCBI Taxonomy" id="222440"/>
    <lineage>
        <taxon>Eukaryota</taxon>
        <taxon>Metamonada</taxon>
        <taxon>Preaxostyla</taxon>
        <taxon>Oxymonadida</taxon>
        <taxon>Streblomastigidae</taxon>
        <taxon>Streblomastix</taxon>
    </lineage>
</organism>
<name>A0A5J4URU4_9EUKA</name>
<comment type="caution">
    <text evidence="1">The sequence shown here is derived from an EMBL/GenBank/DDBJ whole genome shotgun (WGS) entry which is preliminary data.</text>
</comment>
<sequence>MNASYGSDGMNTEKFSNVKLKSKADTFISHLTDKCKCMTPLQEAYFTLDNAKNRFHFIEGDTDSMYFAVAGDVNGSVNQGFTHIIIDQQFYDDNYKYYFPTTDNLKEQKKLLGLSIEKEGDIMIAVSPKNYYINTVAGEIIKLKGVNQKQNIITKQNIIDCIGGNIMKCENMRLGQKDGVMTKLTQTKNGLTGVHTKGIILPNSQLSAPFIYQLSASDYVDL</sequence>
<reference evidence="1 2" key="1">
    <citation type="submission" date="2019-03" db="EMBL/GenBank/DDBJ databases">
        <title>Single cell metagenomics reveals metabolic interactions within the superorganism composed of flagellate Streblomastix strix and complex community of Bacteroidetes bacteria on its surface.</title>
        <authorList>
            <person name="Treitli S.C."/>
            <person name="Kolisko M."/>
            <person name="Husnik F."/>
            <person name="Keeling P."/>
            <person name="Hampl V."/>
        </authorList>
    </citation>
    <scope>NUCLEOTIDE SEQUENCE [LARGE SCALE GENOMIC DNA]</scope>
    <source>
        <strain evidence="1">ST1C</strain>
    </source>
</reference>
<dbReference type="EMBL" id="SNRW01013180">
    <property type="protein sequence ID" value="KAA6372914.1"/>
    <property type="molecule type" value="Genomic_DNA"/>
</dbReference>
<evidence type="ECO:0000313" key="2">
    <source>
        <dbReference type="Proteomes" id="UP000324800"/>
    </source>
</evidence>